<evidence type="ECO:0000313" key="7">
    <source>
        <dbReference type="EMBL" id="EFR42352.1"/>
    </source>
</evidence>
<proteinExistence type="inferred from homology"/>
<dbReference type="InterPro" id="IPR002941">
    <property type="entry name" value="DNA_methylase_N4/N6"/>
</dbReference>
<name>E4LA57_9FIRM</name>
<keyword evidence="3 7" id="KW-0808">Transferase</keyword>
<reference evidence="7 8" key="1">
    <citation type="submission" date="2010-11" db="EMBL/GenBank/DDBJ databases">
        <authorList>
            <person name="Durkin A.S."/>
            <person name="Madupu R."/>
            <person name="Torralba M."/>
            <person name="Gillis M."/>
            <person name="Methe B."/>
            <person name="Sutton G."/>
            <person name="Nelson K.E."/>
        </authorList>
    </citation>
    <scope>NUCLEOTIDE SEQUENCE [LARGE SCALE GENOMIC DNA]</scope>
    <source>
        <strain evidence="7 8">UPII 345-E</strain>
    </source>
</reference>
<evidence type="ECO:0000259" key="6">
    <source>
        <dbReference type="Pfam" id="PF01555"/>
    </source>
</evidence>
<dbReference type="SUPFAM" id="SSF53335">
    <property type="entry name" value="S-adenosyl-L-methionine-dependent methyltransferases"/>
    <property type="match status" value="1"/>
</dbReference>
<evidence type="ECO:0000256" key="3">
    <source>
        <dbReference type="ARBA" id="ARBA00022679"/>
    </source>
</evidence>
<gene>
    <name evidence="7" type="ORF">HMPREF9220_0624</name>
</gene>
<dbReference type="GO" id="GO:0003677">
    <property type="term" value="F:DNA binding"/>
    <property type="evidence" value="ECO:0007669"/>
    <property type="project" value="InterPro"/>
</dbReference>
<dbReference type="PROSITE" id="PS00092">
    <property type="entry name" value="N6_MTASE"/>
    <property type="match status" value="1"/>
</dbReference>
<evidence type="ECO:0000256" key="2">
    <source>
        <dbReference type="ARBA" id="ARBA00022603"/>
    </source>
</evidence>
<comment type="similarity">
    <text evidence="1 5">Belongs to the N(4)/N(6)-methyltransferase family.</text>
</comment>
<dbReference type="InterPro" id="IPR002052">
    <property type="entry name" value="DNA_methylase_N6_adenine_CS"/>
</dbReference>
<dbReference type="AlphaFoldDB" id="E4LA57"/>
<dbReference type="GO" id="GO:0008170">
    <property type="term" value="F:N-methyltransferase activity"/>
    <property type="evidence" value="ECO:0007669"/>
    <property type="project" value="InterPro"/>
</dbReference>
<evidence type="ECO:0000313" key="8">
    <source>
        <dbReference type="Proteomes" id="UP000004594"/>
    </source>
</evidence>
<evidence type="ECO:0000256" key="5">
    <source>
        <dbReference type="RuleBase" id="RU362026"/>
    </source>
</evidence>
<dbReference type="eggNOG" id="COG0863">
    <property type="taxonomic scope" value="Bacteria"/>
</dbReference>
<dbReference type="Proteomes" id="UP000004594">
    <property type="component" value="Unassembled WGS sequence"/>
</dbReference>
<dbReference type="InterPro" id="IPR001091">
    <property type="entry name" value="RM_Methyltransferase"/>
</dbReference>
<comment type="caution">
    <text evidence="7">The sequence shown here is derived from an EMBL/GenBank/DDBJ whole genome shotgun (WGS) entry which is preliminary data.</text>
</comment>
<dbReference type="GO" id="GO:0009307">
    <property type="term" value="P:DNA restriction-modification system"/>
    <property type="evidence" value="ECO:0007669"/>
    <property type="project" value="UniProtKB-KW"/>
</dbReference>
<keyword evidence="2 7" id="KW-0489">Methyltransferase</keyword>
<evidence type="ECO:0000256" key="4">
    <source>
        <dbReference type="ARBA" id="ARBA00022747"/>
    </source>
</evidence>
<sequence>MIKIYRGDCLELMKNIKDNSIDMILCDPPYGTTSAVWDKALDCNLLWEQYNRIIKQNGAIVLFSQLPFSCDLITTNRKYFRYEWIWQKNMAVGFFNAKKMPLRQHENILVFYKRLPTYNPQMKQGCKPYKKRDIGRIYSTSQVYGRSQKDRIMKFQQRENKGVRYPTDVLRFKSARHKHATQKPIDLLMYLIKTYTNENETVLDNCMGSGSTGVACKMLNRKFIGMELRQDFFNVAVDRILSCKSQGELFL</sequence>
<evidence type="ECO:0000256" key="1">
    <source>
        <dbReference type="ARBA" id="ARBA00006594"/>
    </source>
</evidence>
<dbReference type="InterPro" id="IPR029063">
    <property type="entry name" value="SAM-dependent_MTases_sf"/>
</dbReference>
<keyword evidence="4" id="KW-0680">Restriction system</keyword>
<protein>
    <recommendedName>
        <fullName evidence="5">Methyltransferase</fullName>
        <ecNumber evidence="5">2.1.1.-</ecNumber>
    </recommendedName>
</protein>
<dbReference type="EC" id="2.1.1.-" evidence="5"/>
<dbReference type="Gene3D" id="3.40.50.150">
    <property type="entry name" value="Vaccinia Virus protein VP39"/>
    <property type="match status" value="1"/>
</dbReference>
<dbReference type="EMBL" id="AENT01000027">
    <property type="protein sequence ID" value="EFR42352.1"/>
    <property type="molecule type" value="Genomic_DNA"/>
</dbReference>
<dbReference type="PRINTS" id="PR00508">
    <property type="entry name" value="S21N4MTFRASE"/>
</dbReference>
<accession>E4LA57</accession>
<dbReference type="GO" id="GO:0032259">
    <property type="term" value="P:methylation"/>
    <property type="evidence" value="ECO:0007669"/>
    <property type="project" value="UniProtKB-KW"/>
</dbReference>
<feature type="domain" description="DNA methylase N-4/N-6" evidence="6">
    <location>
        <begin position="21"/>
        <end position="237"/>
    </location>
</feature>
<dbReference type="Pfam" id="PF01555">
    <property type="entry name" value="N6_N4_Mtase"/>
    <property type="match status" value="1"/>
</dbReference>
<organism evidence="7 8">
    <name type="scientific">Dialister micraerophilus UPII 345-E</name>
    <dbReference type="NCBI Taxonomy" id="910314"/>
    <lineage>
        <taxon>Bacteria</taxon>
        <taxon>Bacillati</taxon>
        <taxon>Bacillota</taxon>
        <taxon>Negativicutes</taxon>
        <taxon>Veillonellales</taxon>
        <taxon>Veillonellaceae</taxon>
        <taxon>Dialister</taxon>
    </lineage>
</organism>